<dbReference type="Proteomes" id="UP000321389">
    <property type="component" value="Chromosome"/>
</dbReference>
<dbReference type="OrthoDB" id="3034735at2"/>
<keyword evidence="2" id="KW-1185">Reference proteome</keyword>
<proteinExistence type="predicted"/>
<reference evidence="1" key="1">
    <citation type="submission" date="2020-04" db="EMBL/GenBank/DDBJ databases">
        <title>Nitratireductor sp. nov. isolated from mangrove soil.</title>
        <authorList>
            <person name="Ye Y."/>
        </authorList>
    </citation>
    <scope>NUCLEOTIDE SEQUENCE</scope>
    <source>
        <strain evidence="1">SY7</strain>
    </source>
</reference>
<accession>A0A5B8L103</accession>
<evidence type="ECO:0000313" key="2">
    <source>
        <dbReference type="Proteomes" id="UP000321389"/>
    </source>
</evidence>
<dbReference type="AlphaFoldDB" id="A0A5B8L103"/>
<sequence>MKLLGDAAIAMWWSVDDAHLAEFHEWHSREHLPERLSIPGFNRGSRWRQENSGAFFVIYELATYAILTSDAYRARLNNPTP</sequence>
<gene>
    <name evidence="1" type="ORF">FQ775_15040</name>
</gene>
<dbReference type="RefSeq" id="WP_146300227.1">
    <property type="nucleotide sequence ID" value="NZ_CP042301.2"/>
</dbReference>
<organism evidence="1 2">
    <name type="scientific">Nitratireductor mangrovi</name>
    <dbReference type="NCBI Taxonomy" id="2599600"/>
    <lineage>
        <taxon>Bacteria</taxon>
        <taxon>Pseudomonadati</taxon>
        <taxon>Pseudomonadota</taxon>
        <taxon>Alphaproteobacteria</taxon>
        <taxon>Hyphomicrobiales</taxon>
        <taxon>Phyllobacteriaceae</taxon>
        <taxon>Nitratireductor</taxon>
    </lineage>
</organism>
<dbReference type="KEGG" id="niy:FQ775_15040"/>
<dbReference type="EMBL" id="CP042301">
    <property type="protein sequence ID" value="QDZ01586.1"/>
    <property type="molecule type" value="Genomic_DNA"/>
</dbReference>
<protein>
    <submittedName>
        <fullName evidence="1">Uncharacterized protein</fullName>
    </submittedName>
</protein>
<evidence type="ECO:0000313" key="1">
    <source>
        <dbReference type="EMBL" id="QDZ01586.1"/>
    </source>
</evidence>
<name>A0A5B8L103_9HYPH</name>